<dbReference type="OrthoDB" id="9803578at2"/>
<feature type="transmembrane region" description="Helical" evidence="2">
    <location>
        <begin position="72"/>
        <end position="93"/>
    </location>
</feature>
<protein>
    <recommendedName>
        <fullName evidence="3">Bacterial toxin 44 domain-containing protein</fullName>
    </recommendedName>
</protein>
<sequence length="479" mass="52763">MKINRSNISERILSFGLLANYENVSNQPHSFRGYFTPKLTIVSAVLFCVCFVNIIATHSIKELNINEKTVYYLYFTLLKFSVVANATSCTILSQNTSTAITTKTVTKCIEFRGLNYSKTYFTADPSFQQNAAYDLEIKNGNGKRLLKKVQKANGTSTNLKLNTYYNTTIRVYLKPLTHDTHYEFFVVHDENTSTNETMIYIGLNSKYEKPFIEPEPCEGCWINSTPIDTQFSNIDIQNQYFTISSSGADASQCTDANRPPDAAPRNRETKEELNINAVLRVSKNWAESMKHTHSTTTMYAASFSRMVAMHKKTGALDLSHGRETKYIGSAAMGNFLYGANTRAMRLPEWLIIRGEAGYQAITNHGYTWKGFQEGVINFVTNSGDNPGDPEQTIRGIRYHDEVYIYNQNDSRSSSCEDLESKSESSNPGGPGAGGGGECGNSGGNTGGSGGIVIGGGGGGGGGSKVCFVQDGYPTYCWVE</sequence>
<feature type="domain" description="Bacterial toxin 44" evidence="3">
    <location>
        <begin position="281"/>
        <end position="401"/>
    </location>
</feature>
<organism evidence="4 5">
    <name type="scientific">Pseudoalteromonas phenolica</name>
    <dbReference type="NCBI Taxonomy" id="161398"/>
    <lineage>
        <taxon>Bacteria</taxon>
        <taxon>Pseudomonadati</taxon>
        <taxon>Pseudomonadota</taxon>
        <taxon>Gammaproteobacteria</taxon>
        <taxon>Alteromonadales</taxon>
        <taxon>Pseudoalteromonadaceae</taxon>
        <taxon>Pseudoalteromonas</taxon>
    </lineage>
</organism>
<keyword evidence="2" id="KW-0812">Transmembrane</keyword>
<reference evidence="4 5" key="1">
    <citation type="submission" date="2017-12" db="EMBL/GenBank/DDBJ databases">
        <authorList>
            <person name="Paulsen S."/>
            <person name="Gram L.K."/>
        </authorList>
    </citation>
    <scope>NUCLEOTIDE SEQUENCE [LARGE SCALE GENOMIC DNA]</scope>
    <source>
        <strain evidence="4 5">S1189</strain>
    </source>
</reference>
<dbReference type="InterPro" id="IPR028946">
    <property type="entry name" value="Ntox44"/>
</dbReference>
<dbReference type="AlphaFoldDB" id="A0A5S3YNG1"/>
<feature type="compositionally biased region" description="Gly residues" evidence="1">
    <location>
        <begin position="428"/>
        <end position="454"/>
    </location>
</feature>
<proteinExistence type="predicted"/>
<comment type="caution">
    <text evidence="4">The sequence shown here is derived from an EMBL/GenBank/DDBJ whole genome shotgun (WGS) entry which is preliminary data.</text>
</comment>
<dbReference type="EMBL" id="PNCM01000051">
    <property type="protein sequence ID" value="TMP77764.1"/>
    <property type="molecule type" value="Genomic_DNA"/>
</dbReference>
<accession>A0A5S3YNG1</accession>
<dbReference type="Pfam" id="PF15607">
    <property type="entry name" value="Ntox44"/>
    <property type="match status" value="1"/>
</dbReference>
<dbReference type="Proteomes" id="UP000307362">
    <property type="component" value="Unassembled WGS sequence"/>
</dbReference>
<reference evidence="5" key="2">
    <citation type="submission" date="2019-06" db="EMBL/GenBank/DDBJ databases">
        <title>Co-occurence of chitin degradation, pigmentation and bioactivity in marine Pseudoalteromonas.</title>
        <authorList>
            <person name="Sonnenschein E.C."/>
            <person name="Bech P.K."/>
        </authorList>
    </citation>
    <scope>NUCLEOTIDE SEQUENCE [LARGE SCALE GENOMIC DNA]</scope>
    <source>
        <strain evidence="5">S1189</strain>
    </source>
</reference>
<keyword evidence="2" id="KW-1133">Transmembrane helix</keyword>
<keyword evidence="2" id="KW-0472">Membrane</keyword>
<name>A0A5S3YNG1_9GAMM</name>
<evidence type="ECO:0000259" key="3">
    <source>
        <dbReference type="Pfam" id="PF15607"/>
    </source>
</evidence>
<gene>
    <name evidence="4" type="ORF">CWB73_19105</name>
</gene>
<evidence type="ECO:0000313" key="5">
    <source>
        <dbReference type="Proteomes" id="UP000307362"/>
    </source>
</evidence>
<feature type="region of interest" description="Disordered" evidence="1">
    <location>
        <begin position="410"/>
        <end position="454"/>
    </location>
</feature>
<evidence type="ECO:0000256" key="2">
    <source>
        <dbReference type="SAM" id="Phobius"/>
    </source>
</evidence>
<feature type="transmembrane region" description="Helical" evidence="2">
    <location>
        <begin position="39"/>
        <end position="60"/>
    </location>
</feature>
<evidence type="ECO:0000313" key="4">
    <source>
        <dbReference type="EMBL" id="TMP77764.1"/>
    </source>
</evidence>
<dbReference type="RefSeq" id="WP_138569037.1">
    <property type="nucleotide sequence ID" value="NZ_PNCM01000051.1"/>
</dbReference>
<evidence type="ECO:0000256" key="1">
    <source>
        <dbReference type="SAM" id="MobiDB-lite"/>
    </source>
</evidence>